<evidence type="ECO:0000256" key="3">
    <source>
        <dbReference type="PROSITE-ProRule" id="PRU00087"/>
    </source>
</evidence>
<feature type="region of interest" description="Disordered" evidence="5">
    <location>
        <begin position="27"/>
        <end position="67"/>
    </location>
</feature>
<keyword evidence="8" id="KW-0808">Transferase</keyword>
<sequence length="2686" mass="315230">MNNDLHSIVDREIMTKVSKFMNTFEDFQKQKQEQEQEQKQKQKQKKENENETENENENKNQNEGSVDIENTFNDLKLLFSKIKNEETKVQKTVLYGLVDRVIGFERENYNYERIKTTLEENLKTYKQFEQLKTLYQESFPKTETKEKWYEASCSKDDFSLGTLTERRTFTEHYVTEIGDESATVMIRKLNGFEPNEDQKKSIKNISKIPSHPNIYRTLGYHAKKKIILSEFEKGSLPLMQAIKNFNLRSGTVLRILIDIIEAILYLRRCGINIASLQIGNIFVNKSVVAKLLFQFHCEIDPYNFGTNLDISFKDGDNGMVNSMLKWTSIEVVEHSHIQTLHSLSYSLSMILYEIIYQRHPFESIDPNELRKLIVNKNWRPKLIFDNTIYSKTINVIIQKSWSNIAKERLSLEENLSLIQELLRKITDLKLEIKEKQSRDKAKKQKKNNKRNNKKKSKKDKKEEEEENFFNIIFERIKEIKTNENLNSKNKKKSENMINELLIESVKKRDISSVRYLIDTGVSTNIISTQENHYTPLHITVEKQDSEIMTLLLCNGAKVNKKNKGRWNWRGKSPLAMAKNNSNGTKSSSKDNDLIIKLLQNASKDKIPLLRPKNIQITFLTENSIEVVWEPMKNSLKYELSLGSQRNSPTVTSNRNRCVFTGINVRKNGIQFVRIRGIDLKEIPGEWSETVVLVIPHKLECIDWSGNSYQNNNNNNDNDKNNNNIKKKKKKKKNKNKKKTTTMKMKERKNKKWKVGKPIWFILESYYNKKKIYCGGCKSLIKFEIILIQKIKINNKIKIKKESINNGIIIDKRNGSYLLHFIPEKSGKYQIRAIFGNDNDDNLIKFNNCTDWFEIQVDTGKLTIDKCLLIGDGFSSTKPLITDNDYQCIFHSCDNRGNKIDSKTDNLDFKVFIKSSNLKIIKNTVINNHDGSFTISYHPYFAGTLFFNITINSQTKTWITKAISTNYFNINNLIPYINQFNNYNNNNNNDMDYNNHTKHAFYNKFELMEIEHNNNNNNNNNNNGKQKDNKNYQEKNNFQNLINYYTKIKKKYFNFVHNNHQLFIKIYNNLNYLKILKLKRYFNDLCLISHPNIVNLIGFRIFNNNGFIITEYLNKNLKNNYLQYDDKEIFNKKLHFLLDIARGLEYLHSNSIIHGNLSPKQILIDQNERAKLSLINNLQNKKSSYYLRLNNNDQIIEKKHDVSAFGLLMRKILFNTDPEINNFNYDLIDFNFNTKNSGNNNGTRIKKKNKNGNNTLIILIKNCIRENLNINNNDNNSNNNGNNDDNNDNKSNNTNNKMNNNYQKIDFHFIVSTLKYIISNNFHKLNFEDLFSNIKNEFIQPVYHNNMINSFKVTLKRNIFEIGRNLNNEIFQFIENNFLNFIGQTKEFIRIDTIDLIYNPDLITKYYYGRKLLENLIDLKKNGKNVFKYYKNFEKNNQEIKINNIGKKWLESLHALTHNFHKNKKDHPILAWTFLPKNQLNNLFQCNNELNYQSMEFSTYNGFGNFLINDNNFINKFKPVLCWISIGNPFAFNSYNSNCPLKFDSNYYCLTTSSKKNQSNIKINNIPNNTNSNINMSINNLDDISMKNEKVEKKKKKDKSKQKEQEEIEKIKNEILTELNNNNKTENNTNANFIDRNAFVPQNKNSELIIGDLFEIFNMNLILPQFIINFLKLELNLIVIPKINSVKLYLQFKDLTNQLIIPEDEVNKYGPFYFQIKLDWFQDNNENSLLFSGCGINYLIKDLKNGVNYKVCCKIKNGNIWTLWSDWIEFQTLLPSIPKKIDINLIQVLNLTPSSFNINWNLMDDHEFEIDFFELNYEINTNTPKLIQVQKKNYQFRNLSPMTTIIFRIRSHNIFGFSNWSENVKVITPEGPSHKFSYIINESNEKIFKFKADETIKLQLQLVSKLNINLNKGGCESIINFMLKYIKVKEEKEKDTLQGNNKEQEEEHSDDDDEQRIITQGQLIDLNNGKYNLLAKCPIVGKWEILLSIANNQFLNNSQPLPIIEIIPGIFSLQRSEIKGEQLNTTFINKETIFKIISKDYLDNYIHEGGMIIQARFIEMDVPIKIIDQSNGIYLCKYTAAQSGQYTIELTVPSENKTILTRLIRVRILPTNTQINESEIQNIELLKKKNENIQIQIEKAFWGGRSIIIKRVNQENFKIFQSEISTLSIMNHPNIVKLLGMFESDKNGRKEYCIVTEYIKGYNLREYLENEKFESQQSIKDKLLIVKQIVYALCYLHESGIIHRNLKPTNIFLDEDLNIKITDFGFSKNFQIGDKSASLTENTNLIGTLEYLAPETKKFNKYSEKTDVYTFGTILYQLLTGERPIETLISSVKLSPQIPKKVRDMLILCLNDDKKLRPNFFTIKDTINTVINQSQLYYTLDINGLLSSKLGLDSIEIITNQDKKQVARLFHLNPIIKNNSIASVLFLKIKNYFVNFIQNKSNISNENININNNNIFLIQNENNKIISKYKINSITLIENAHLSEKFELQRQILLNNYKQNDQDFISYYQQFYPQNRLSIQYLENLKKIGNDLPENPLICYQLINKDLIYQIAKNGFKNIKFNYLSHSFKFATKNVFNINNKYKNNKLKKKENLKLLVCWVLLGNPYPLTLVNNYSNPKENFDSHYTPLKFKKKSKNLFKNTKDYRPSPSKSYYPIDINEIDQIDADEITIFDHERILPLAIIDYHFN</sequence>
<dbReference type="InterPro" id="IPR051681">
    <property type="entry name" value="Ser/Thr_Kinases-Pseudokinases"/>
</dbReference>
<gene>
    <name evidence="8" type="ORF">M0813_07614</name>
</gene>
<dbReference type="InterPro" id="IPR036770">
    <property type="entry name" value="Ankyrin_rpt-contain_sf"/>
</dbReference>
<feature type="region of interest" description="Disordered" evidence="5">
    <location>
        <begin position="709"/>
        <end position="747"/>
    </location>
</feature>
<dbReference type="InterPro" id="IPR036116">
    <property type="entry name" value="FN3_sf"/>
</dbReference>
<dbReference type="PROSITE" id="PS50194">
    <property type="entry name" value="FILAMIN_REPEAT"/>
    <property type="match status" value="1"/>
</dbReference>
<evidence type="ECO:0000259" key="6">
    <source>
        <dbReference type="PROSITE" id="PS50011"/>
    </source>
</evidence>
<dbReference type="SUPFAM" id="SSF49265">
    <property type="entry name" value="Fibronectin type III"/>
    <property type="match status" value="2"/>
</dbReference>
<keyword evidence="2" id="KW-0040">ANK repeat</keyword>
<proteinExistence type="inferred from homology"/>
<dbReference type="Pfam" id="PF00023">
    <property type="entry name" value="Ank"/>
    <property type="match status" value="1"/>
</dbReference>
<dbReference type="InterPro" id="IPR001245">
    <property type="entry name" value="Ser-Thr/Tyr_kinase_cat_dom"/>
</dbReference>
<dbReference type="PANTHER" id="PTHR44329">
    <property type="entry name" value="SERINE/THREONINE-PROTEIN KINASE TNNI3K-RELATED"/>
    <property type="match status" value="1"/>
</dbReference>
<feature type="coiled-coil region" evidence="4">
    <location>
        <begin position="1585"/>
        <end position="1627"/>
    </location>
</feature>
<feature type="compositionally biased region" description="Acidic residues" evidence="5">
    <location>
        <begin position="1943"/>
        <end position="1953"/>
    </location>
</feature>
<dbReference type="InterPro" id="IPR003961">
    <property type="entry name" value="FN3_dom"/>
</dbReference>
<organism evidence="8 9">
    <name type="scientific">Anaeramoeba flamelloides</name>
    <dbReference type="NCBI Taxonomy" id="1746091"/>
    <lineage>
        <taxon>Eukaryota</taxon>
        <taxon>Metamonada</taxon>
        <taxon>Anaeramoebidae</taxon>
        <taxon>Anaeramoeba</taxon>
    </lineage>
</organism>
<dbReference type="InterPro" id="IPR000719">
    <property type="entry name" value="Prot_kinase_dom"/>
</dbReference>
<keyword evidence="8" id="KW-0418">Kinase</keyword>
<protein>
    <submittedName>
        <fullName evidence="8">Serine-threonine protein kinase</fullName>
    </submittedName>
</protein>
<keyword evidence="9" id="KW-1185">Reference proteome</keyword>
<dbReference type="PROSITE" id="PS50011">
    <property type="entry name" value="PROTEIN_KINASE_DOM"/>
    <property type="match status" value="3"/>
</dbReference>
<feature type="repeat" description="Filamin" evidence="3">
    <location>
        <begin position="2007"/>
        <end position="2107"/>
    </location>
</feature>
<dbReference type="Gene3D" id="1.25.40.20">
    <property type="entry name" value="Ankyrin repeat-containing domain"/>
    <property type="match status" value="1"/>
</dbReference>
<feature type="domain" description="Fibronectin type-III" evidence="7">
    <location>
        <begin position="610"/>
        <end position="697"/>
    </location>
</feature>
<dbReference type="PROSITE" id="PS50088">
    <property type="entry name" value="ANK_REPEAT"/>
    <property type="match status" value="1"/>
</dbReference>
<dbReference type="Pfam" id="PF00069">
    <property type="entry name" value="Pkinase"/>
    <property type="match status" value="1"/>
</dbReference>
<dbReference type="SUPFAM" id="SSF56112">
    <property type="entry name" value="Protein kinase-like (PK-like)"/>
    <property type="match status" value="3"/>
</dbReference>
<dbReference type="PROSITE" id="PS50853">
    <property type="entry name" value="FN3"/>
    <property type="match status" value="2"/>
</dbReference>
<dbReference type="InterPro" id="IPR002110">
    <property type="entry name" value="Ankyrin_rpt"/>
</dbReference>
<feature type="compositionally biased region" description="Low complexity" evidence="5">
    <location>
        <begin position="710"/>
        <end position="723"/>
    </location>
</feature>
<evidence type="ECO:0000256" key="1">
    <source>
        <dbReference type="ARBA" id="ARBA00005843"/>
    </source>
</evidence>
<evidence type="ECO:0000256" key="2">
    <source>
        <dbReference type="PROSITE-ProRule" id="PRU00023"/>
    </source>
</evidence>
<dbReference type="SUPFAM" id="SSF81296">
    <property type="entry name" value="E set domains"/>
    <property type="match status" value="1"/>
</dbReference>
<accession>A0ABQ8XAR2</accession>
<dbReference type="InterPro" id="IPR014756">
    <property type="entry name" value="Ig_E-set"/>
</dbReference>
<feature type="region of interest" description="Disordered" evidence="5">
    <location>
        <begin position="436"/>
        <end position="461"/>
    </location>
</feature>
<feature type="domain" description="Protein kinase" evidence="6">
    <location>
        <begin position="1026"/>
        <end position="1401"/>
    </location>
</feature>
<feature type="region of interest" description="Disordered" evidence="5">
    <location>
        <begin position="1011"/>
        <end position="1030"/>
    </location>
</feature>
<keyword evidence="4" id="KW-0175">Coiled coil</keyword>
<dbReference type="PROSITE" id="PS50297">
    <property type="entry name" value="ANK_REP_REGION"/>
    <property type="match status" value="1"/>
</dbReference>
<dbReference type="InterPro" id="IPR011009">
    <property type="entry name" value="Kinase-like_dom_sf"/>
</dbReference>
<dbReference type="Proteomes" id="UP001150062">
    <property type="component" value="Unassembled WGS sequence"/>
</dbReference>
<feature type="compositionally biased region" description="Low complexity" evidence="5">
    <location>
        <begin position="1012"/>
        <end position="1022"/>
    </location>
</feature>
<feature type="domain" description="Protein kinase" evidence="6">
    <location>
        <begin position="128"/>
        <end position="422"/>
    </location>
</feature>
<feature type="domain" description="Protein kinase" evidence="6">
    <location>
        <begin position="2108"/>
        <end position="2370"/>
    </location>
</feature>
<dbReference type="Pfam" id="PF00630">
    <property type="entry name" value="Filamin"/>
    <property type="match status" value="1"/>
</dbReference>
<dbReference type="EMBL" id="JAOAOG010000319">
    <property type="protein sequence ID" value="KAJ6229656.1"/>
    <property type="molecule type" value="Genomic_DNA"/>
</dbReference>
<feature type="region of interest" description="Disordered" evidence="5">
    <location>
        <begin position="1271"/>
        <end position="1297"/>
    </location>
</feature>
<dbReference type="SMART" id="SM00060">
    <property type="entry name" value="FN3"/>
    <property type="match status" value="2"/>
</dbReference>
<comment type="similarity">
    <text evidence="1">Belongs to the protein kinase superfamily. TKL Ser/Thr protein kinase family.</text>
</comment>
<feature type="compositionally biased region" description="Basic residues" evidence="5">
    <location>
        <begin position="724"/>
        <end position="747"/>
    </location>
</feature>
<dbReference type="SMART" id="SM00248">
    <property type="entry name" value="ANK"/>
    <property type="match status" value="4"/>
</dbReference>
<evidence type="ECO:0000256" key="4">
    <source>
        <dbReference type="SAM" id="Coils"/>
    </source>
</evidence>
<feature type="compositionally biased region" description="Basic and acidic residues" evidence="5">
    <location>
        <begin position="27"/>
        <end position="49"/>
    </location>
</feature>
<evidence type="ECO:0000313" key="9">
    <source>
        <dbReference type="Proteomes" id="UP001150062"/>
    </source>
</evidence>
<dbReference type="GO" id="GO:0016301">
    <property type="term" value="F:kinase activity"/>
    <property type="evidence" value="ECO:0007669"/>
    <property type="project" value="UniProtKB-KW"/>
</dbReference>
<reference evidence="8" key="1">
    <citation type="submission" date="2022-08" db="EMBL/GenBank/DDBJ databases">
        <title>Novel sulfate-reducing endosymbionts in the free-living metamonad Anaeramoeba.</title>
        <authorList>
            <person name="Jerlstrom-Hultqvist J."/>
            <person name="Cepicka I."/>
            <person name="Gallot-Lavallee L."/>
            <person name="Salas-Leiva D."/>
            <person name="Curtis B.A."/>
            <person name="Zahonova K."/>
            <person name="Pipaliya S."/>
            <person name="Dacks J."/>
            <person name="Roger A.J."/>
        </authorList>
    </citation>
    <scope>NUCLEOTIDE SEQUENCE</scope>
    <source>
        <strain evidence="8">Schooner1</strain>
    </source>
</reference>
<dbReference type="Gene3D" id="2.60.40.10">
    <property type="entry name" value="Immunoglobulins"/>
    <property type="match status" value="3"/>
</dbReference>
<dbReference type="InterPro" id="IPR017868">
    <property type="entry name" value="Filamin/ABP280_repeat-like"/>
</dbReference>
<dbReference type="SUPFAM" id="SSF48403">
    <property type="entry name" value="Ankyrin repeat"/>
    <property type="match status" value="1"/>
</dbReference>
<name>A0ABQ8XAR2_9EUKA</name>
<feature type="region of interest" description="Disordered" evidence="5">
    <location>
        <begin position="1933"/>
        <end position="1953"/>
    </location>
</feature>
<comment type="caution">
    <text evidence="8">The sequence shown here is derived from an EMBL/GenBank/DDBJ whole genome shotgun (WGS) entry which is preliminary data.</text>
</comment>
<evidence type="ECO:0000256" key="5">
    <source>
        <dbReference type="SAM" id="MobiDB-lite"/>
    </source>
</evidence>
<feature type="domain" description="Fibronectin type-III" evidence="7">
    <location>
        <begin position="1780"/>
        <end position="1870"/>
    </location>
</feature>
<dbReference type="Pfam" id="PF07714">
    <property type="entry name" value="PK_Tyr_Ser-Thr"/>
    <property type="match status" value="2"/>
</dbReference>
<dbReference type="Gene3D" id="1.10.510.10">
    <property type="entry name" value="Transferase(Phosphotransferase) domain 1"/>
    <property type="match status" value="3"/>
</dbReference>
<feature type="compositionally biased region" description="Basic residues" evidence="5">
    <location>
        <begin position="440"/>
        <end position="458"/>
    </location>
</feature>
<evidence type="ECO:0000259" key="7">
    <source>
        <dbReference type="PROSITE" id="PS50853"/>
    </source>
</evidence>
<dbReference type="CDD" id="cd00063">
    <property type="entry name" value="FN3"/>
    <property type="match status" value="2"/>
</dbReference>
<feature type="repeat" description="ANK" evidence="2">
    <location>
        <begin position="531"/>
        <end position="563"/>
    </location>
</feature>
<evidence type="ECO:0000313" key="8">
    <source>
        <dbReference type="EMBL" id="KAJ6229656.1"/>
    </source>
</evidence>
<dbReference type="InterPro" id="IPR013783">
    <property type="entry name" value="Ig-like_fold"/>
</dbReference>